<feature type="domain" description="ABC transporter" evidence="1">
    <location>
        <begin position="17"/>
        <end position="40"/>
    </location>
</feature>
<sequence>MFALHNACFTRKNKEILKNISLSVQEGEVLSILGRNGAGKRL</sequence>
<protein>
    <submittedName>
        <fullName evidence="2">Iron(III) ABC transporter ATP-binding protein</fullName>
    </submittedName>
</protein>
<dbReference type="Proteomes" id="UP000255139">
    <property type="component" value="Unassembled WGS sequence"/>
</dbReference>
<dbReference type="Gene3D" id="3.40.50.300">
    <property type="entry name" value="P-loop containing nucleotide triphosphate hydrolases"/>
    <property type="match status" value="1"/>
</dbReference>
<dbReference type="InterPro" id="IPR027417">
    <property type="entry name" value="P-loop_NTPase"/>
</dbReference>
<keyword evidence="2" id="KW-0067">ATP-binding</keyword>
<organism evidence="2 3">
    <name type="scientific">Helicobacter muridarum</name>
    <dbReference type="NCBI Taxonomy" id="216"/>
    <lineage>
        <taxon>Bacteria</taxon>
        <taxon>Pseudomonadati</taxon>
        <taxon>Campylobacterota</taxon>
        <taxon>Epsilonproteobacteria</taxon>
        <taxon>Campylobacterales</taxon>
        <taxon>Helicobacteraceae</taxon>
        <taxon>Helicobacter</taxon>
    </lineage>
</organism>
<name>A0A377PSI6_9HELI</name>
<dbReference type="EMBL" id="UGJE01000002">
    <property type="protein sequence ID" value="STQ85372.1"/>
    <property type="molecule type" value="Genomic_DNA"/>
</dbReference>
<evidence type="ECO:0000313" key="3">
    <source>
        <dbReference type="Proteomes" id="UP000255139"/>
    </source>
</evidence>
<keyword evidence="2" id="KW-0547">Nucleotide-binding</keyword>
<proteinExistence type="predicted"/>
<reference evidence="2 3" key="1">
    <citation type="submission" date="2018-06" db="EMBL/GenBank/DDBJ databases">
        <authorList>
            <consortium name="Pathogen Informatics"/>
            <person name="Doyle S."/>
        </authorList>
    </citation>
    <scope>NUCLEOTIDE SEQUENCE [LARGE SCALE GENOMIC DNA]</scope>
    <source>
        <strain evidence="2 3">NCTC12714</strain>
    </source>
</reference>
<accession>A0A377PSI6</accession>
<dbReference type="AlphaFoldDB" id="A0A377PSI6"/>
<evidence type="ECO:0000313" key="2">
    <source>
        <dbReference type="EMBL" id="STQ85372.1"/>
    </source>
</evidence>
<evidence type="ECO:0000259" key="1">
    <source>
        <dbReference type="Pfam" id="PF00005"/>
    </source>
</evidence>
<dbReference type="GO" id="GO:0005524">
    <property type="term" value="F:ATP binding"/>
    <property type="evidence" value="ECO:0007669"/>
    <property type="project" value="UniProtKB-KW"/>
</dbReference>
<dbReference type="RefSeq" id="WP_233708857.1">
    <property type="nucleotide sequence ID" value="NZ_FZML01000017.1"/>
</dbReference>
<dbReference type="Pfam" id="PF00005">
    <property type="entry name" value="ABC_tran"/>
    <property type="match status" value="1"/>
</dbReference>
<dbReference type="GO" id="GO:0016887">
    <property type="term" value="F:ATP hydrolysis activity"/>
    <property type="evidence" value="ECO:0007669"/>
    <property type="project" value="InterPro"/>
</dbReference>
<keyword evidence="3" id="KW-1185">Reference proteome</keyword>
<dbReference type="SUPFAM" id="SSF52540">
    <property type="entry name" value="P-loop containing nucleoside triphosphate hydrolases"/>
    <property type="match status" value="1"/>
</dbReference>
<gene>
    <name evidence="2" type="ORF">NCTC12714_00157</name>
</gene>
<dbReference type="InterPro" id="IPR003439">
    <property type="entry name" value="ABC_transporter-like_ATP-bd"/>
</dbReference>